<gene>
    <name evidence="1" type="ORF">F8154_06215</name>
</gene>
<dbReference type="AlphaFoldDB" id="A0A6I0F0E9"/>
<dbReference type="Proteomes" id="UP000432715">
    <property type="component" value="Unassembled WGS sequence"/>
</dbReference>
<name>A0A6I0F0E9_9FIRM</name>
<organism evidence="1 2">
    <name type="scientific">Alkaliphilus pronyensis</name>
    <dbReference type="NCBI Taxonomy" id="1482732"/>
    <lineage>
        <taxon>Bacteria</taxon>
        <taxon>Bacillati</taxon>
        <taxon>Bacillota</taxon>
        <taxon>Clostridia</taxon>
        <taxon>Peptostreptococcales</taxon>
        <taxon>Natronincolaceae</taxon>
        <taxon>Alkaliphilus</taxon>
    </lineage>
</organism>
<protein>
    <submittedName>
        <fullName evidence="1">Uncharacterized protein</fullName>
    </submittedName>
</protein>
<evidence type="ECO:0000313" key="2">
    <source>
        <dbReference type="Proteomes" id="UP000432715"/>
    </source>
</evidence>
<comment type="caution">
    <text evidence="1">The sequence shown here is derived from an EMBL/GenBank/DDBJ whole genome shotgun (WGS) entry which is preliminary data.</text>
</comment>
<keyword evidence="2" id="KW-1185">Reference proteome</keyword>
<dbReference type="EMBL" id="WBZC01000019">
    <property type="protein sequence ID" value="KAB3535377.1"/>
    <property type="molecule type" value="Genomic_DNA"/>
</dbReference>
<accession>A0A6I0F0E9</accession>
<reference evidence="1 2" key="1">
    <citation type="submission" date="2019-10" db="EMBL/GenBank/DDBJ databases">
        <title>Alkaliphilus serpentinus sp. nov. and Alkaliphilus pronyensis sp. nov., two novel anaerobic alkaliphilic species isolated from the serpentinized-hosted hydrothermal field of the Prony Bay (New Caledonia).</title>
        <authorList>
            <person name="Postec A."/>
        </authorList>
    </citation>
    <scope>NUCLEOTIDE SEQUENCE [LARGE SCALE GENOMIC DNA]</scope>
    <source>
        <strain evidence="1 2">LacV</strain>
    </source>
</reference>
<dbReference type="OrthoDB" id="2161905at2"/>
<sequence length="81" mass="9059">MSYVFVCFYNKKFTAKTFNGIEVVTSEYIGNYNYGFTGEMIFSLSILYTGGEFAGGHLFTPEGMDDRSAIEAGHDDAVDNW</sequence>
<evidence type="ECO:0000313" key="1">
    <source>
        <dbReference type="EMBL" id="KAB3535377.1"/>
    </source>
</evidence>
<proteinExistence type="predicted"/>